<keyword evidence="1" id="KW-0812">Transmembrane</keyword>
<protein>
    <recommendedName>
        <fullName evidence="1">Fucosyltransferase</fullName>
        <ecNumber evidence="1">2.4.1.-</ecNumber>
    </recommendedName>
</protein>
<keyword evidence="5" id="KW-1185">Reference proteome</keyword>
<feature type="compositionally biased region" description="Polar residues" evidence="2">
    <location>
        <begin position="137"/>
        <end position="149"/>
    </location>
</feature>
<comment type="similarity">
    <text evidence="1">Belongs to the glycosyltransferase 10 family.</text>
</comment>
<gene>
    <name evidence="4" type="ORF">LMXM_02_0330</name>
</gene>
<evidence type="ECO:0000256" key="2">
    <source>
        <dbReference type="SAM" id="MobiDB-lite"/>
    </source>
</evidence>
<keyword evidence="1" id="KW-0472">Membrane</keyword>
<proteinExistence type="inferred from homology"/>
<dbReference type="InterPro" id="IPR055270">
    <property type="entry name" value="Glyco_tran_10_C"/>
</dbReference>
<name>E9AJJ6_LEIMU</name>
<feature type="domain" description="Fucosyltransferase C-terminal" evidence="3">
    <location>
        <begin position="186"/>
        <end position="235"/>
    </location>
</feature>
<dbReference type="GO" id="GO:0032580">
    <property type="term" value="C:Golgi cisterna membrane"/>
    <property type="evidence" value="ECO:0007669"/>
    <property type="project" value="UniProtKB-SubCell"/>
</dbReference>
<dbReference type="Pfam" id="PF00852">
    <property type="entry name" value="Glyco_transf_10"/>
    <property type="match status" value="1"/>
</dbReference>
<dbReference type="RefSeq" id="XP_003871632.1">
    <property type="nucleotide sequence ID" value="XM_003871583.1"/>
</dbReference>
<dbReference type="OrthoDB" id="266243at2759"/>
<dbReference type="UniPathway" id="UPA00378"/>
<feature type="region of interest" description="Disordered" evidence="2">
    <location>
        <begin position="129"/>
        <end position="149"/>
    </location>
</feature>
<dbReference type="InterPro" id="IPR038577">
    <property type="entry name" value="GT10-like_C_sf"/>
</dbReference>
<dbReference type="GO" id="GO:0016757">
    <property type="term" value="F:glycosyltransferase activity"/>
    <property type="evidence" value="ECO:0007669"/>
    <property type="project" value="UniProtKB-UniRule"/>
</dbReference>
<dbReference type="AlphaFoldDB" id="E9AJJ6"/>
<evidence type="ECO:0000313" key="4">
    <source>
        <dbReference type="EMBL" id="CBZ23094.1"/>
    </source>
</evidence>
<dbReference type="Proteomes" id="UP000007259">
    <property type="component" value="Chromosome 2"/>
</dbReference>
<accession>E9AJJ6</accession>
<reference evidence="4 5" key="1">
    <citation type="journal article" date="2011" name="Genome Res.">
        <title>Chromosome and gene copy number variation allow major structural change between species and strains of Leishmania.</title>
        <authorList>
            <person name="Rogers M.B."/>
            <person name="Hilley J.D."/>
            <person name="Dickens N.J."/>
            <person name="Wilkes J."/>
            <person name="Bates P.A."/>
            <person name="Depledge D.P."/>
            <person name="Harris D."/>
            <person name="Her Y."/>
            <person name="Herzyk P."/>
            <person name="Imamura H."/>
            <person name="Otto T.D."/>
            <person name="Sanders M."/>
            <person name="Seeger K."/>
            <person name="Dujardin J.C."/>
            <person name="Berriman M."/>
            <person name="Smith D.F."/>
            <person name="Hertz-Fowler C."/>
            <person name="Mottram J.C."/>
        </authorList>
    </citation>
    <scope>NUCLEOTIDE SEQUENCE [LARGE SCALE GENOMIC DNA]</scope>
    <source>
        <strain evidence="4 5">MHOM/GT/2001/U1103</strain>
    </source>
</reference>
<dbReference type="EC" id="2.4.1.-" evidence="1"/>
<organism evidence="4 5">
    <name type="scientific">Leishmania mexicana (strain MHOM/GT/2001/U1103)</name>
    <dbReference type="NCBI Taxonomy" id="929439"/>
    <lineage>
        <taxon>Eukaryota</taxon>
        <taxon>Discoba</taxon>
        <taxon>Euglenozoa</taxon>
        <taxon>Kinetoplastea</taxon>
        <taxon>Metakinetoplastina</taxon>
        <taxon>Trypanosomatida</taxon>
        <taxon>Trypanosomatidae</taxon>
        <taxon>Leishmaniinae</taxon>
        <taxon>Leishmania</taxon>
    </lineage>
</organism>
<comment type="subcellular location">
    <subcellularLocation>
        <location evidence="1">Golgi apparatus</location>
        <location evidence="1">Golgi stack membrane</location>
        <topology evidence="1">Single-pass type II membrane protein</topology>
    </subcellularLocation>
</comment>
<sequence>MGPQGARSPLVRWRSLPSKCCTAPTRFCFRCAARLFTCLLCPSPGACRCGRSGAAARHGVRRVCGFRFQAPPVGCRRLRSLSATAGTAACGGCRSCLTIIQCTTTADASYRHPRRCPATQHRRAASRSGRISAFHPSASSTPCAGTTTAHLRPCKRRTGKSVAATAPAVRHVPWPMSGVITSCAVFRKCRCALAFENTVEDDYVTEKVYNAHAVGCAAPMFIGAMNIAEYVPRTSGSVPSHGLSVIPVLQMFPILSETAWRTEERRVLDLLEEDEAASRHILRTHAAVLRARSASAHCADETTGMTAKRSDGAVRMAETVAMALEEVCCADVACCRGPSPFSLPLQRGRRTSCADGRQQRVAAGRAARCRSLGQLQFRLWRRCAAVHVPDRGVAACVGASAPLPTRRGDDRGCRQERQ</sequence>
<keyword evidence="1" id="KW-0333">Golgi apparatus</keyword>
<keyword evidence="1" id="KW-0328">Glycosyltransferase</keyword>
<dbReference type="VEuPathDB" id="TriTrypDB:LmxM.02.0330"/>
<evidence type="ECO:0000256" key="1">
    <source>
        <dbReference type="RuleBase" id="RU003832"/>
    </source>
</evidence>
<dbReference type="KEGG" id="lmi:LMXM_02_0330"/>
<evidence type="ECO:0000313" key="5">
    <source>
        <dbReference type="Proteomes" id="UP000007259"/>
    </source>
</evidence>
<keyword evidence="1" id="KW-0808">Transferase</keyword>
<dbReference type="GeneID" id="13452714"/>
<dbReference type="SUPFAM" id="SSF53756">
    <property type="entry name" value="UDP-Glycosyltransferase/glycogen phosphorylase"/>
    <property type="match status" value="1"/>
</dbReference>
<dbReference type="Gene3D" id="3.40.50.11660">
    <property type="entry name" value="Glycosyl transferase family 10, C-terminal domain"/>
    <property type="match status" value="1"/>
</dbReference>
<dbReference type="EMBL" id="FR799555">
    <property type="protein sequence ID" value="CBZ23094.1"/>
    <property type="molecule type" value="Genomic_DNA"/>
</dbReference>
<evidence type="ECO:0000259" key="3">
    <source>
        <dbReference type="Pfam" id="PF00852"/>
    </source>
</evidence>